<organism evidence="1 2">
    <name type="scientific">Datura stramonium</name>
    <name type="common">Jimsonweed</name>
    <name type="synonym">Common thornapple</name>
    <dbReference type="NCBI Taxonomy" id="4076"/>
    <lineage>
        <taxon>Eukaryota</taxon>
        <taxon>Viridiplantae</taxon>
        <taxon>Streptophyta</taxon>
        <taxon>Embryophyta</taxon>
        <taxon>Tracheophyta</taxon>
        <taxon>Spermatophyta</taxon>
        <taxon>Magnoliopsida</taxon>
        <taxon>eudicotyledons</taxon>
        <taxon>Gunneridae</taxon>
        <taxon>Pentapetalae</taxon>
        <taxon>asterids</taxon>
        <taxon>lamiids</taxon>
        <taxon>Solanales</taxon>
        <taxon>Solanaceae</taxon>
        <taxon>Solanoideae</taxon>
        <taxon>Datureae</taxon>
        <taxon>Datura</taxon>
    </lineage>
</organism>
<evidence type="ECO:0000313" key="2">
    <source>
        <dbReference type="Proteomes" id="UP000823775"/>
    </source>
</evidence>
<proteinExistence type="predicted"/>
<sequence>MGEEAKLQYGHRKLYSKTSELELHYAYNKSTVKESQYTTTNILPTEKAHLVYISTSRLVELDGSHLYQKMYAINGTRDMSIGLSSFPWCHFLAVDKHSSSSQDTFLRSQVPLILTLANTGRAASTSKVQTSFSAQPPVTFLPQPQTSVQQLPF</sequence>
<dbReference type="Proteomes" id="UP000823775">
    <property type="component" value="Unassembled WGS sequence"/>
</dbReference>
<protein>
    <submittedName>
        <fullName evidence="1">Uncharacterized protein</fullName>
    </submittedName>
</protein>
<keyword evidence="2" id="KW-1185">Reference proteome</keyword>
<gene>
    <name evidence="1" type="ORF">HAX54_034069</name>
</gene>
<name>A0ABS8SE04_DATST</name>
<reference evidence="1 2" key="1">
    <citation type="journal article" date="2021" name="BMC Genomics">
        <title>Datura genome reveals duplications of psychoactive alkaloid biosynthetic genes and high mutation rate following tissue culture.</title>
        <authorList>
            <person name="Rajewski A."/>
            <person name="Carter-House D."/>
            <person name="Stajich J."/>
            <person name="Litt A."/>
        </authorList>
    </citation>
    <scope>NUCLEOTIDE SEQUENCE [LARGE SCALE GENOMIC DNA]</scope>
    <source>
        <strain evidence="1">AR-01</strain>
    </source>
</reference>
<comment type="caution">
    <text evidence="1">The sequence shown here is derived from an EMBL/GenBank/DDBJ whole genome shotgun (WGS) entry which is preliminary data.</text>
</comment>
<dbReference type="EMBL" id="JACEIK010000438">
    <property type="protein sequence ID" value="MCD7457083.1"/>
    <property type="molecule type" value="Genomic_DNA"/>
</dbReference>
<accession>A0ABS8SE04</accession>
<evidence type="ECO:0000313" key="1">
    <source>
        <dbReference type="EMBL" id="MCD7457083.1"/>
    </source>
</evidence>